<organism evidence="2 3">
    <name type="scientific">Aureobasidium melanogenum</name>
    <name type="common">Aureobasidium pullulans var. melanogenum</name>
    <dbReference type="NCBI Taxonomy" id="46634"/>
    <lineage>
        <taxon>Eukaryota</taxon>
        <taxon>Fungi</taxon>
        <taxon>Dikarya</taxon>
        <taxon>Ascomycota</taxon>
        <taxon>Pezizomycotina</taxon>
        <taxon>Dothideomycetes</taxon>
        <taxon>Dothideomycetidae</taxon>
        <taxon>Dothideales</taxon>
        <taxon>Saccotheciaceae</taxon>
        <taxon>Aureobasidium</taxon>
    </lineage>
</organism>
<proteinExistence type="predicted"/>
<name>A0A9P8KA42_AURME</name>
<feature type="non-terminal residue" evidence="2">
    <location>
        <position position="523"/>
    </location>
</feature>
<dbReference type="PANTHER" id="PTHR47843:SF2">
    <property type="entry name" value="BTB DOMAIN-CONTAINING PROTEIN"/>
    <property type="match status" value="1"/>
</dbReference>
<protein>
    <recommendedName>
        <fullName evidence="1">BTB domain-containing protein</fullName>
    </recommendedName>
</protein>
<dbReference type="Gene3D" id="3.30.710.10">
    <property type="entry name" value="Potassium Channel Kv1.1, Chain A"/>
    <property type="match status" value="2"/>
</dbReference>
<evidence type="ECO:0000313" key="3">
    <source>
        <dbReference type="Proteomes" id="UP000767238"/>
    </source>
</evidence>
<dbReference type="AlphaFoldDB" id="A0A9P8KA42"/>
<accession>A0A9P8KA42</accession>
<dbReference type="PROSITE" id="PS50097">
    <property type="entry name" value="BTB"/>
    <property type="match status" value="2"/>
</dbReference>
<feature type="domain" description="BTB" evidence="1">
    <location>
        <begin position="46"/>
        <end position="99"/>
    </location>
</feature>
<dbReference type="Proteomes" id="UP000767238">
    <property type="component" value="Unassembled WGS sequence"/>
</dbReference>
<sequence length="523" mass="61042">MELTDTYDRRIWRWWVMSDIIGKSNDEKIKIQSQEDDTKYPFCTTVHKELLCFFSPYYTAAIKGRFSESRTDLFTLRISASQTRLFVEWLYTGRFERTFMDATDMYVLYLFADQTDIIALRRSIIDSLVRHLRSPRDPGDMGRLVSQLPSRSGLRRFFLEEALAERARALRNGKVVAWNWEQQGYVAEDFPEDFYAQLVNGHLRNGGKEPGPLSFSNTCNYHEHEDGEEWKMTCGRNFVPRSVRKPQLAYLMDPSIEDLTQAKGKWEREENDGDFTDGFFDSEETKAVKDKMDWERSTWNSEHVTKIIASSAEMIKITGSKPDKDGKIFSASVHRGLLCFFSPYYTAALCGGFAEAQKSTITMNLPYDRLADLVSWLYSGITIAVEPDELFELYAFADEKMMLAFRRSIMTRLIEFNDPGQMEEDAMSYVKRLPENCGLFRYLVDYWVGVWAQLPSRSAMEALDADGRIPRKFFYQALEKFVSLSEKKNRNDYWHPENHRACLGIACNYHEHVNTYEWSESMW</sequence>
<dbReference type="SUPFAM" id="SSF54695">
    <property type="entry name" value="POZ domain"/>
    <property type="match status" value="2"/>
</dbReference>
<evidence type="ECO:0000259" key="1">
    <source>
        <dbReference type="PROSITE" id="PS50097"/>
    </source>
</evidence>
<dbReference type="CDD" id="cd18186">
    <property type="entry name" value="BTB_POZ_ZBTB_KLHL-like"/>
    <property type="match status" value="2"/>
</dbReference>
<feature type="domain" description="BTB" evidence="1">
    <location>
        <begin position="333"/>
        <end position="380"/>
    </location>
</feature>
<dbReference type="PANTHER" id="PTHR47843">
    <property type="entry name" value="BTB DOMAIN-CONTAINING PROTEIN-RELATED"/>
    <property type="match status" value="1"/>
</dbReference>
<dbReference type="EMBL" id="JAHFYH010000013">
    <property type="protein sequence ID" value="KAH0226107.1"/>
    <property type="molecule type" value="Genomic_DNA"/>
</dbReference>
<evidence type="ECO:0000313" key="2">
    <source>
        <dbReference type="EMBL" id="KAH0226107.1"/>
    </source>
</evidence>
<dbReference type="InterPro" id="IPR000210">
    <property type="entry name" value="BTB/POZ_dom"/>
</dbReference>
<dbReference type="InterPro" id="IPR011333">
    <property type="entry name" value="SKP1/BTB/POZ_sf"/>
</dbReference>
<comment type="caution">
    <text evidence="2">The sequence shown here is derived from an EMBL/GenBank/DDBJ whole genome shotgun (WGS) entry which is preliminary data.</text>
</comment>
<gene>
    <name evidence="2" type="ORF">KCV03_g2807</name>
</gene>
<reference evidence="2" key="2">
    <citation type="submission" date="2021-08" db="EMBL/GenBank/DDBJ databases">
        <authorList>
            <person name="Gostincar C."/>
            <person name="Sun X."/>
            <person name="Song Z."/>
            <person name="Gunde-Cimerman N."/>
        </authorList>
    </citation>
    <scope>NUCLEOTIDE SEQUENCE</scope>
    <source>
        <strain evidence="2">EXF-8016</strain>
    </source>
</reference>
<reference evidence="2" key="1">
    <citation type="journal article" date="2021" name="J Fungi (Basel)">
        <title>Virulence traits and population genomics of the black yeast Aureobasidium melanogenum.</title>
        <authorList>
            <person name="Cernosa A."/>
            <person name="Sun X."/>
            <person name="Gostincar C."/>
            <person name="Fang C."/>
            <person name="Gunde-Cimerman N."/>
            <person name="Song Z."/>
        </authorList>
    </citation>
    <scope>NUCLEOTIDE SEQUENCE</scope>
    <source>
        <strain evidence="2">EXF-8016</strain>
    </source>
</reference>